<keyword evidence="1 2" id="KW-0732">Signal</keyword>
<gene>
    <name evidence="4" type="ORF">IFR04_004415</name>
</gene>
<reference evidence="4" key="1">
    <citation type="submission" date="2021-02" db="EMBL/GenBank/DDBJ databases">
        <title>Genome sequence Cadophora malorum strain M34.</title>
        <authorList>
            <person name="Stefanovic E."/>
            <person name="Vu D."/>
            <person name="Scully C."/>
            <person name="Dijksterhuis J."/>
            <person name="Roader J."/>
            <person name="Houbraken J."/>
        </authorList>
    </citation>
    <scope>NUCLEOTIDE SEQUENCE</scope>
    <source>
        <strain evidence="4">M34</strain>
    </source>
</reference>
<dbReference type="InterPro" id="IPR002889">
    <property type="entry name" value="WSC_carb-bd"/>
</dbReference>
<feature type="signal peptide" evidence="2">
    <location>
        <begin position="1"/>
        <end position="23"/>
    </location>
</feature>
<evidence type="ECO:0000313" key="5">
    <source>
        <dbReference type="Proteomes" id="UP000664132"/>
    </source>
</evidence>
<dbReference type="Pfam" id="PF01822">
    <property type="entry name" value="WSC"/>
    <property type="match status" value="5"/>
</dbReference>
<name>A0A8H8BS31_9HELO</name>
<evidence type="ECO:0000313" key="4">
    <source>
        <dbReference type="EMBL" id="KAG4422391.1"/>
    </source>
</evidence>
<feature type="domain" description="WSC" evidence="3">
    <location>
        <begin position="144"/>
        <end position="242"/>
    </location>
</feature>
<keyword evidence="5" id="KW-1185">Reference proteome</keyword>
<dbReference type="SUPFAM" id="SSF81296">
    <property type="entry name" value="E set domains"/>
    <property type="match status" value="1"/>
</dbReference>
<dbReference type="InterPro" id="IPR011043">
    <property type="entry name" value="Gal_Oxase/kelch_b-propeller"/>
</dbReference>
<dbReference type="Pfam" id="PF07250">
    <property type="entry name" value="Glyoxal_oxid_N"/>
    <property type="match status" value="1"/>
</dbReference>
<dbReference type="PANTHER" id="PTHR32208">
    <property type="entry name" value="SECRETED PROTEIN-RELATED"/>
    <property type="match status" value="1"/>
</dbReference>
<feature type="domain" description="WSC" evidence="3">
    <location>
        <begin position="40"/>
        <end position="132"/>
    </location>
</feature>
<dbReference type="InterPro" id="IPR037293">
    <property type="entry name" value="Gal_Oxidase_central_sf"/>
</dbReference>
<protein>
    <recommendedName>
        <fullName evidence="3">WSC domain-containing protein</fullName>
    </recommendedName>
</protein>
<dbReference type="CDD" id="cd02851">
    <property type="entry name" value="E_set_GO_C"/>
    <property type="match status" value="1"/>
</dbReference>
<dbReference type="PANTHER" id="PTHR32208:SF105">
    <property type="entry name" value="COPPER RADICAL OXIDASE"/>
    <property type="match status" value="1"/>
</dbReference>
<comment type="caution">
    <text evidence="4">The sequence shown here is derived from an EMBL/GenBank/DDBJ whole genome shotgun (WGS) entry which is preliminary data.</text>
</comment>
<dbReference type="PROSITE" id="PS51212">
    <property type="entry name" value="WSC"/>
    <property type="match status" value="5"/>
</dbReference>
<dbReference type="InterPro" id="IPR014756">
    <property type="entry name" value="Ig_E-set"/>
</dbReference>
<dbReference type="Gene3D" id="2.130.10.80">
    <property type="entry name" value="Galactose oxidase/kelch, beta-propeller"/>
    <property type="match status" value="1"/>
</dbReference>
<feature type="domain" description="WSC" evidence="3">
    <location>
        <begin position="505"/>
        <end position="599"/>
    </location>
</feature>
<dbReference type="AlphaFoldDB" id="A0A8H8BS31"/>
<dbReference type="SMART" id="SM00321">
    <property type="entry name" value="WSC"/>
    <property type="match status" value="4"/>
</dbReference>
<evidence type="ECO:0000256" key="1">
    <source>
        <dbReference type="ARBA" id="ARBA00022729"/>
    </source>
</evidence>
<evidence type="ECO:0000259" key="3">
    <source>
        <dbReference type="PROSITE" id="PS51212"/>
    </source>
</evidence>
<sequence>MISQLGSALRALMWISSIATSQAAIIGKRDLVLPSTLPGSWRSEGCYIDVGRTLTGGGYTNNTGMTDESCIAYCEKAGYIYAGTEYAEECYCGNSLASGSGPAPTTDCNVACSGNATEPCGGGNRLNLFWNGQTGPTTNPGPGLWAFSGCYTEGTTGRTLDHGLAVVGGSNNMSVSNCVAACQGAGYSLAGVEYSGECYCDNTISNGGTLAPEGVSGCSMLCNGNFSEYCGGPSRLDVYDFNKTVTLPPWNTTSLSSTSSVFVDSGLYCCFDDFIKELYTIDKHQNVLGLIVQNFQLYQSIDVLLFRYIHDTFNEFYEVIFQKLHGINLGTDKFQFQDFFNPDNTRKLKFFRLQFPQYPNTGCFLVFLNIGSYNYYQCRTEGTGVRALSGAASANDLMTVEMCAASCTGYTYFGTEYGRECYCGNSFGTGSTVAPTTDCSFTCGGDAYEYCGAGNRLSVYVLNGTALPSTSSVSSSSTTAPTGVSSTVSLSSSSTAPVSTGFPAGWTSQGCWVDGLNGRILTKQQPDNAQNTLESCVQTCASLGYTIAGAEYGTECYCDNFVYNGGALAAAQTDCNIPCPGKSSEMCGAGGRISMYSKGTPTVYAAPAPQKVGLPTGWGYAGCIQDNIPSVEDPNEQLYTFPYKVWDDASGNTPEKCITRCQEFGFNAAGLEYGSQCFCGDVANIQVASAPSTYTNPNSVQYYTRSSVPITYPDSSCAALCTGNSSYICGDGSKLTYYTWQGETPLYSWGNPTGTDAGEYSLLIGGVVVPLIVSQVVTGKVTFVEKKGTGEPNGTGAYELDLSQINDFSKAWRAMDGLQTDVFCAGGLTLPDKVGRQLTVGGWAGDANYGVRLYWPDGSDGVPGTNGWVEDPGVLSLQVPRWYPSAMIMANGSILIVGGEIGQNAAEQPNLEILPPTGVKDASTTSGYSNTTVYLDFLDRTAPFNLYPFIVVLKSGIFIAYYNEARILDEVNFQTIKELPNMPGAVNDPTGGRTYQLEGSMVILPQHAPYTDPVGVLICGGSTSGGGYPIDNCVSTQPEVANPTWTIERMPSRRVLPCMAGLPDGTYVILNGAEHGVAGFGLAGSPNLNAVIYDPSKPVNQRMSIMANTTVARLYHSEATVLLDGRVLVSGSDPSGQYVSPADSFPEEYRVEVFSPPYLLSGLPRPTFTITNKDWSYGEQVTFTVSSATNLKVSLLGSVVSTHGNAMGQRTIFPAVTCTGATCVVTAPPDAHTSPPGWFMMFVLNGPTPSVGQFVRIGGDPAGLGNWPNLPPFDLPGI</sequence>
<dbReference type="SUPFAM" id="SSF50965">
    <property type="entry name" value="Galactose oxidase, central domain"/>
    <property type="match status" value="1"/>
</dbReference>
<dbReference type="Proteomes" id="UP000664132">
    <property type="component" value="Unassembled WGS sequence"/>
</dbReference>
<proteinExistence type="predicted"/>
<dbReference type="OrthoDB" id="2019572at2759"/>
<dbReference type="InterPro" id="IPR015202">
    <property type="entry name" value="GO-like_E_set"/>
</dbReference>
<feature type="domain" description="WSC" evidence="3">
    <location>
        <begin position="372"/>
        <end position="463"/>
    </location>
</feature>
<dbReference type="Pfam" id="PF09118">
    <property type="entry name" value="GO-like_E_set"/>
    <property type="match status" value="1"/>
</dbReference>
<dbReference type="InterPro" id="IPR013783">
    <property type="entry name" value="Ig-like_fold"/>
</dbReference>
<evidence type="ECO:0000256" key="2">
    <source>
        <dbReference type="SAM" id="SignalP"/>
    </source>
</evidence>
<dbReference type="Gene3D" id="2.60.40.10">
    <property type="entry name" value="Immunoglobulins"/>
    <property type="match status" value="1"/>
</dbReference>
<accession>A0A8H8BS31</accession>
<organism evidence="4 5">
    <name type="scientific">Cadophora malorum</name>
    <dbReference type="NCBI Taxonomy" id="108018"/>
    <lineage>
        <taxon>Eukaryota</taxon>
        <taxon>Fungi</taxon>
        <taxon>Dikarya</taxon>
        <taxon>Ascomycota</taxon>
        <taxon>Pezizomycotina</taxon>
        <taxon>Leotiomycetes</taxon>
        <taxon>Helotiales</taxon>
        <taxon>Ploettnerulaceae</taxon>
        <taxon>Cadophora</taxon>
    </lineage>
</organism>
<feature type="domain" description="WSC" evidence="3">
    <location>
        <begin position="617"/>
        <end position="741"/>
    </location>
</feature>
<dbReference type="EMBL" id="JAFJYH010000049">
    <property type="protein sequence ID" value="KAG4422391.1"/>
    <property type="molecule type" value="Genomic_DNA"/>
</dbReference>
<feature type="chain" id="PRO_5034217747" description="WSC domain-containing protein" evidence="2">
    <location>
        <begin position="24"/>
        <end position="1278"/>
    </location>
</feature>
<dbReference type="InterPro" id="IPR009880">
    <property type="entry name" value="Glyoxal_oxidase_N"/>
</dbReference>